<dbReference type="Proteomes" id="UP000244336">
    <property type="component" value="Chromosome 5"/>
</dbReference>
<dbReference type="PANTHER" id="PTHR18868:SF38">
    <property type="entry name" value="OS01G0776500 PROTEIN"/>
    <property type="match status" value="1"/>
</dbReference>
<name>A0A2T7DRA4_9POAL</name>
<organism evidence="1 2">
    <name type="scientific">Panicum hallii var. hallii</name>
    <dbReference type="NCBI Taxonomy" id="1504633"/>
    <lineage>
        <taxon>Eukaryota</taxon>
        <taxon>Viridiplantae</taxon>
        <taxon>Streptophyta</taxon>
        <taxon>Embryophyta</taxon>
        <taxon>Tracheophyta</taxon>
        <taxon>Spermatophyta</taxon>
        <taxon>Magnoliopsida</taxon>
        <taxon>Liliopsida</taxon>
        <taxon>Poales</taxon>
        <taxon>Poaceae</taxon>
        <taxon>PACMAD clade</taxon>
        <taxon>Panicoideae</taxon>
        <taxon>Panicodae</taxon>
        <taxon>Paniceae</taxon>
        <taxon>Panicinae</taxon>
        <taxon>Panicum</taxon>
        <taxon>Panicum sect. Panicum</taxon>
    </lineage>
</organism>
<dbReference type="Gramene" id="PUZ58096">
    <property type="protein sequence ID" value="PUZ58096"/>
    <property type="gene ID" value="GQ55_5G481900"/>
</dbReference>
<accession>A0A2T7DRA4</accession>
<proteinExistence type="predicted"/>
<sequence length="283" mass="30756">MPTTKGCSYDLTRSTNDELTTSNGGGEVLPYYLTRLNKRQKTCRGEGEAIKSLPSGTSFEGGLGSSGSAQDASERLSEAAVSKMSRSAVLLSLFDGGINVFTCSGIPVERKSSHIKVLTSAKLATTLNNKRKAGCSMMIHVCDVSNKIARGWLHHYDLDLGIAFVKVMEFLDVSVVHLRHGMELQLIDSGALTPLVLSRDSSASEDGKELCESLKAGDGAPLFDGDRNFAGMNLLLDTGSWSCVQMSVIIEQLEQLEKRIKLRVSRTVDRSRHKAPCTRDGRR</sequence>
<dbReference type="PANTHER" id="PTHR18868">
    <property type="entry name" value="OS07G0665300 PROTEIN-RELATED"/>
    <property type="match status" value="1"/>
</dbReference>
<reference evidence="1 2" key="1">
    <citation type="submission" date="2018-04" db="EMBL/GenBank/DDBJ databases">
        <title>WGS assembly of Panicum hallii var. hallii HAL2.</title>
        <authorList>
            <person name="Lovell J."/>
            <person name="Jenkins J."/>
            <person name="Lowry D."/>
            <person name="Mamidi S."/>
            <person name="Sreedasyam A."/>
            <person name="Weng X."/>
            <person name="Barry K."/>
            <person name="Bonette J."/>
            <person name="Campitelli B."/>
            <person name="Daum C."/>
            <person name="Gordon S."/>
            <person name="Gould B."/>
            <person name="Lipzen A."/>
            <person name="MacQueen A."/>
            <person name="Palacio-Mejia J."/>
            <person name="Plott C."/>
            <person name="Shakirov E."/>
            <person name="Shu S."/>
            <person name="Yoshinaga Y."/>
            <person name="Zane M."/>
            <person name="Rokhsar D."/>
            <person name="Grimwood J."/>
            <person name="Schmutz J."/>
            <person name="Juenger T."/>
        </authorList>
    </citation>
    <scope>NUCLEOTIDE SEQUENCE [LARGE SCALE GENOMIC DNA]</scope>
    <source>
        <strain evidence="2">cv. HAL2</strain>
    </source>
</reference>
<dbReference type="AlphaFoldDB" id="A0A2T7DRA4"/>
<evidence type="ECO:0000313" key="1">
    <source>
        <dbReference type="EMBL" id="PUZ58096.1"/>
    </source>
</evidence>
<keyword evidence="2" id="KW-1185">Reference proteome</keyword>
<evidence type="ECO:0000313" key="2">
    <source>
        <dbReference type="Proteomes" id="UP000244336"/>
    </source>
</evidence>
<protein>
    <submittedName>
        <fullName evidence="1">Uncharacterized protein</fullName>
    </submittedName>
</protein>
<dbReference type="EMBL" id="CM009753">
    <property type="protein sequence ID" value="PUZ58096.1"/>
    <property type="molecule type" value="Genomic_DNA"/>
</dbReference>
<gene>
    <name evidence="1" type="ORF">GQ55_5G481900</name>
</gene>